<sequence length="213" mass="24844">MIRQWFATMNEMLDELIIRYPHASGEEKEHLQEQWNMLKTLSDDIIESWLQFEDRMAFYRDLQNQPSAQQPEHDPQLLMGPFVKGQGYFKLHMFAQASQQLEEAITQYPDFIGARLFLAMSRMHMKEWCEAQRHFQLIAAVTEENKLRAIAYNALGCIQAVFAHLDQAQSYFRQAIDTDPSFDDPKRNLECCQQGIGQLQLQFGSAELQAIVH</sequence>
<keyword evidence="1" id="KW-0802">TPR repeat</keyword>
<evidence type="ECO:0000256" key="1">
    <source>
        <dbReference type="PROSITE-ProRule" id="PRU00339"/>
    </source>
</evidence>
<dbReference type="SUPFAM" id="SSF48452">
    <property type="entry name" value="TPR-like"/>
    <property type="match status" value="1"/>
</dbReference>
<comment type="caution">
    <text evidence="2">The sequence shown here is derived from an EMBL/GenBank/DDBJ whole genome shotgun (WGS) entry which is preliminary data.</text>
</comment>
<proteinExistence type="predicted"/>
<dbReference type="Proteomes" id="UP001596108">
    <property type="component" value="Unassembled WGS sequence"/>
</dbReference>
<organism evidence="2 3">
    <name type="scientific">Cohnella yongneupensis</name>
    <dbReference type="NCBI Taxonomy" id="425006"/>
    <lineage>
        <taxon>Bacteria</taxon>
        <taxon>Bacillati</taxon>
        <taxon>Bacillota</taxon>
        <taxon>Bacilli</taxon>
        <taxon>Bacillales</taxon>
        <taxon>Paenibacillaceae</taxon>
        <taxon>Cohnella</taxon>
    </lineage>
</organism>
<dbReference type="InterPro" id="IPR019734">
    <property type="entry name" value="TPR_rpt"/>
</dbReference>
<evidence type="ECO:0000313" key="3">
    <source>
        <dbReference type="Proteomes" id="UP001596108"/>
    </source>
</evidence>
<dbReference type="PROSITE" id="PS50005">
    <property type="entry name" value="TPR"/>
    <property type="match status" value="1"/>
</dbReference>
<name>A0ABW0R8W1_9BACL</name>
<evidence type="ECO:0008006" key="4">
    <source>
        <dbReference type="Google" id="ProtNLM"/>
    </source>
</evidence>
<evidence type="ECO:0000313" key="2">
    <source>
        <dbReference type="EMBL" id="MFC5531789.1"/>
    </source>
</evidence>
<dbReference type="InterPro" id="IPR011990">
    <property type="entry name" value="TPR-like_helical_dom_sf"/>
</dbReference>
<protein>
    <recommendedName>
        <fullName evidence="4">Tetratricopeptide repeat protein</fullName>
    </recommendedName>
</protein>
<dbReference type="Gene3D" id="1.25.40.10">
    <property type="entry name" value="Tetratricopeptide repeat domain"/>
    <property type="match status" value="1"/>
</dbReference>
<accession>A0ABW0R8W1</accession>
<gene>
    <name evidence="2" type="ORF">ACFPQ4_20425</name>
</gene>
<dbReference type="EMBL" id="JBHSNC010000056">
    <property type="protein sequence ID" value="MFC5531789.1"/>
    <property type="molecule type" value="Genomic_DNA"/>
</dbReference>
<keyword evidence="3" id="KW-1185">Reference proteome</keyword>
<dbReference type="RefSeq" id="WP_378113750.1">
    <property type="nucleotide sequence ID" value="NZ_JBHSNC010000056.1"/>
</dbReference>
<reference evidence="3" key="1">
    <citation type="journal article" date="2019" name="Int. J. Syst. Evol. Microbiol.">
        <title>The Global Catalogue of Microorganisms (GCM) 10K type strain sequencing project: providing services to taxonomists for standard genome sequencing and annotation.</title>
        <authorList>
            <consortium name="The Broad Institute Genomics Platform"/>
            <consortium name="The Broad Institute Genome Sequencing Center for Infectious Disease"/>
            <person name="Wu L."/>
            <person name="Ma J."/>
        </authorList>
    </citation>
    <scope>NUCLEOTIDE SEQUENCE [LARGE SCALE GENOMIC DNA]</scope>
    <source>
        <strain evidence="3">CGMCC 1.18578</strain>
    </source>
</reference>
<feature type="repeat" description="TPR" evidence="1">
    <location>
        <begin position="149"/>
        <end position="182"/>
    </location>
</feature>